<sequence length="148" mass="17123">MPAILTPYFCPAYAGQKILVPSDAGSPTGFITAAFSDPVKALRDPQHDHFFAWLLTYKPLIDWCEERDLLLHGFHDILDDLLESVLLKLHEEVHERWQRTIRLWRETARSLQVMKVSDVFEIRESEGREEIVIIPGRRTVTLPGRDTD</sequence>
<reference evidence="2" key="1">
    <citation type="submission" date="2017-03" db="EMBL/GenBank/DDBJ databases">
        <title>Genomes of endolithic fungi from Antarctica.</title>
        <authorList>
            <person name="Coleine C."/>
            <person name="Masonjones S."/>
            <person name="Stajich J.E."/>
        </authorList>
    </citation>
    <scope>NUCLEOTIDE SEQUENCE [LARGE SCALE GENOMIC DNA]</scope>
    <source>
        <strain evidence="2">CCFEE 5527</strain>
    </source>
</reference>
<organism evidence="1 2">
    <name type="scientific">Cryoendolithus antarcticus</name>
    <dbReference type="NCBI Taxonomy" id="1507870"/>
    <lineage>
        <taxon>Eukaryota</taxon>
        <taxon>Fungi</taxon>
        <taxon>Dikarya</taxon>
        <taxon>Ascomycota</taxon>
        <taxon>Pezizomycotina</taxon>
        <taxon>Dothideomycetes</taxon>
        <taxon>Dothideomycetidae</taxon>
        <taxon>Cladosporiales</taxon>
        <taxon>Cladosporiaceae</taxon>
        <taxon>Cryoendolithus</taxon>
    </lineage>
</organism>
<evidence type="ECO:0000313" key="1">
    <source>
        <dbReference type="EMBL" id="OQO02348.1"/>
    </source>
</evidence>
<comment type="caution">
    <text evidence="1">The sequence shown here is derived from an EMBL/GenBank/DDBJ whole genome shotgun (WGS) entry which is preliminary data.</text>
</comment>
<dbReference type="AlphaFoldDB" id="A0A1V8STL2"/>
<proteinExistence type="predicted"/>
<name>A0A1V8STL2_9PEZI</name>
<dbReference type="EMBL" id="NAJO01000028">
    <property type="protein sequence ID" value="OQO02348.1"/>
    <property type="molecule type" value="Genomic_DNA"/>
</dbReference>
<accession>A0A1V8STL2</accession>
<gene>
    <name evidence="1" type="ORF">B0A48_11902</name>
</gene>
<dbReference type="Proteomes" id="UP000192596">
    <property type="component" value="Unassembled WGS sequence"/>
</dbReference>
<evidence type="ECO:0000313" key="2">
    <source>
        <dbReference type="Proteomes" id="UP000192596"/>
    </source>
</evidence>
<dbReference type="InParanoid" id="A0A1V8STL2"/>
<keyword evidence="2" id="KW-1185">Reference proteome</keyword>
<protein>
    <submittedName>
        <fullName evidence="1">Uncharacterized protein</fullName>
    </submittedName>
</protein>